<dbReference type="EMBL" id="BAABRO010000007">
    <property type="protein sequence ID" value="GAA5507933.1"/>
    <property type="molecule type" value="Genomic_DNA"/>
</dbReference>
<accession>A0ABP9VUK3</accession>
<gene>
    <name evidence="1" type="ORF">Rcae01_03391</name>
</gene>
<evidence type="ECO:0000313" key="1">
    <source>
        <dbReference type="EMBL" id="GAA5507933.1"/>
    </source>
</evidence>
<name>A0ABP9VUK3_9BACT</name>
<keyword evidence="2" id="KW-1185">Reference proteome</keyword>
<reference evidence="1 2" key="1">
    <citation type="submission" date="2024-02" db="EMBL/GenBank/DDBJ databases">
        <title>Rhodopirellula caenicola NBRC 110016.</title>
        <authorList>
            <person name="Ichikawa N."/>
            <person name="Katano-Makiyama Y."/>
            <person name="Hidaka K."/>
        </authorList>
    </citation>
    <scope>NUCLEOTIDE SEQUENCE [LARGE SCALE GENOMIC DNA]</scope>
    <source>
        <strain evidence="1 2">NBRC 110016</strain>
    </source>
</reference>
<comment type="caution">
    <text evidence="1">The sequence shown here is derived from an EMBL/GenBank/DDBJ whole genome shotgun (WGS) entry which is preliminary data.</text>
</comment>
<dbReference type="Proteomes" id="UP001416858">
    <property type="component" value="Unassembled WGS sequence"/>
</dbReference>
<evidence type="ECO:0000313" key="2">
    <source>
        <dbReference type="Proteomes" id="UP001416858"/>
    </source>
</evidence>
<protein>
    <submittedName>
        <fullName evidence="1">Uncharacterized protein</fullName>
    </submittedName>
</protein>
<proteinExistence type="predicted"/>
<organism evidence="1 2">
    <name type="scientific">Novipirellula caenicola</name>
    <dbReference type="NCBI Taxonomy" id="1536901"/>
    <lineage>
        <taxon>Bacteria</taxon>
        <taxon>Pseudomonadati</taxon>
        <taxon>Planctomycetota</taxon>
        <taxon>Planctomycetia</taxon>
        <taxon>Pirellulales</taxon>
        <taxon>Pirellulaceae</taxon>
        <taxon>Novipirellula</taxon>
    </lineage>
</organism>
<sequence length="59" mass="6172">MPGGAIVSIAAPASFSILDASTLEMTIGKLTARLPEQADELVVRAGKDHIRILVGEEDP</sequence>